<dbReference type="Proteomes" id="UP000793456">
    <property type="component" value="Chromosome VII"/>
</dbReference>
<evidence type="ECO:0000313" key="1">
    <source>
        <dbReference type="EMBL" id="TMS17771.1"/>
    </source>
</evidence>
<reference evidence="1" key="1">
    <citation type="submission" date="2018-11" db="EMBL/GenBank/DDBJ databases">
        <title>The sequence and de novo assembly of Larimichthys crocea genome using PacBio and Hi-C technologies.</title>
        <authorList>
            <person name="Xu P."/>
            <person name="Chen B."/>
            <person name="Zhou Z."/>
            <person name="Ke Q."/>
            <person name="Wu Y."/>
            <person name="Bai H."/>
            <person name="Pu F."/>
        </authorList>
    </citation>
    <scope>NUCLEOTIDE SEQUENCE</scope>
    <source>
        <tissue evidence="1">Muscle</tissue>
    </source>
</reference>
<sequence>MHKLTLIEKAHHHQDQRNTGETLLFLSSQLKLKTCMPDLAFIVRAKPAGETHSGLFSVCMHPKDHHQTKMILSYFLKSIPWLNKTRYVNCRLSLRKLACELSQFTA</sequence>
<name>A0ACD3RE77_LARCR</name>
<proteinExistence type="predicted"/>
<organism evidence="1 2">
    <name type="scientific">Larimichthys crocea</name>
    <name type="common">Large yellow croaker</name>
    <name type="synonym">Pseudosciaena crocea</name>
    <dbReference type="NCBI Taxonomy" id="215358"/>
    <lineage>
        <taxon>Eukaryota</taxon>
        <taxon>Metazoa</taxon>
        <taxon>Chordata</taxon>
        <taxon>Craniata</taxon>
        <taxon>Vertebrata</taxon>
        <taxon>Euteleostomi</taxon>
        <taxon>Actinopterygii</taxon>
        <taxon>Neopterygii</taxon>
        <taxon>Teleostei</taxon>
        <taxon>Neoteleostei</taxon>
        <taxon>Acanthomorphata</taxon>
        <taxon>Eupercaria</taxon>
        <taxon>Sciaenidae</taxon>
        <taxon>Larimichthys</taxon>
    </lineage>
</organism>
<gene>
    <name evidence="1" type="ORF">E3U43_001840</name>
</gene>
<comment type="caution">
    <text evidence="1">The sequence shown here is derived from an EMBL/GenBank/DDBJ whole genome shotgun (WGS) entry which is preliminary data.</text>
</comment>
<dbReference type="EMBL" id="CM011680">
    <property type="protein sequence ID" value="TMS17771.1"/>
    <property type="molecule type" value="Genomic_DNA"/>
</dbReference>
<evidence type="ECO:0000313" key="2">
    <source>
        <dbReference type="Proteomes" id="UP000793456"/>
    </source>
</evidence>
<accession>A0ACD3RE77</accession>
<keyword evidence="2" id="KW-1185">Reference proteome</keyword>
<protein>
    <submittedName>
        <fullName evidence="1">Uncharacterized protein</fullName>
    </submittedName>
</protein>